<name>A0AA88D6H2_FICCA</name>
<evidence type="ECO:0000313" key="2">
    <source>
        <dbReference type="EMBL" id="GMN47603.1"/>
    </source>
</evidence>
<comment type="caution">
    <text evidence="2">The sequence shown here is derived from an EMBL/GenBank/DDBJ whole genome shotgun (WGS) entry which is preliminary data.</text>
</comment>
<feature type="compositionally biased region" description="Gly residues" evidence="1">
    <location>
        <begin position="1"/>
        <end position="18"/>
    </location>
</feature>
<sequence>MGWGPARGVVPGVGGSPATGGRSTVTVGRSPVTEKIRILVRKGVMDLWVRGVNGGGSGFPRGGRWVASGSHREGLAAASGSRRGTMDGFLFC</sequence>
<dbReference type="Proteomes" id="UP001187192">
    <property type="component" value="Unassembled WGS sequence"/>
</dbReference>
<proteinExistence type="predicted"/>
<feature type="region of interest" description="Disordered" evidence="1">
    <location>
        <begin position="1"/>
        <end position="27"/>
    </location>
</feature>
<keyword evidence="3" id="KW-1185">Reference proteome</keyword>
<reference evidence="2" key="1">
    <citation type="submission" date="2023-07" db="EMBL/GenBank/DDBJ databases">
        <title>draft genome sequence of fig (Ficus carica).</title>
        <authorList>
            <person name="Takahashi T."/>
            <person name="Nishimura K."/>
        </authorList>
    </citation>
    <scope>NUCLEOTIDE SEQUENCE</scope>
</reference>
<accession>A0AA88D6H2</accession>
<dbReference type="EMBL" id="BTGU01000026">
    <property type="protein sequence ID" value="GMN47603.1"/>
    <property type="molecule type" value="Genomic_DNA"/>
</dbReference>
<dbReference type="AlphaFoldDB" id="A0AA88D6H2"/>
<evidence type="ECO:0000256" key="1">
    <source>
        <dbReference type="SAM" id="MobiDB-lite"/>
    </source>
</evidence>
<evidence type="ECO:0000313" key="3">
    <source>
        <dbReference type="Proteomes" id="UP001187192"/>
    </source>
</evidence>
<organism evidence="2 3">
    <name type="scientific">Ficus carica</name>
    <name type="common">Common fig</name>
    <dbReference type="NCBI Taxonomy" id="3494"/>
    <lineage>
        <taxon>Eukaryota</taxon>
        <taxon>Viridiplantae</taxon>
        <taxon>Streptophyta</taxon>
        <taxon>Embryophyta</taxon>
        <taxon>Tracheophyta</taxon>
        <taxon>Spermatophyta</taxon>
        <taxon>Magnoliopsida</taxon>
        <taxon>eudicotyledons</taxon>
        <taxon>Gunneridae</taxon>
        <taxon>Pentapetalae</taxon>
        <taxon>rosids</taxon>
        <taxon>fabids</taxon>
        <taxon>Rosales</taxon>
        <taxon>Moraceae</taxon>
        <taxon>Ficeae</taxon>
        <taxon>Ficus</taxon>
    </lineage>
</organism>
<gene>
    <name evidence="2" type="ORF">TIFTF001_016785</name>
</gene>
<protein>
    <submittedName>
        <fullName evidence="2">Uncharacterized protein</fullName>
    </submittedName>
</protein>